<proteinExistence type="inferred from homology"/>
<comment type="subunit">
    <text evidence="2">Homodimer.</text>
</comment>
<dbReference type="OrthoDB" id="1204at2759"/>
<gene>
    <name evidence="13" type="ORF">ECPE_LOCUS14087</name>
</gene>
<keyword evidence="4" id="KW-0560">Oxidoreductase</keyword>
<dbReference type="GO" id="GO:0006729">
    <property type="term" value="P:tetrahydrobiopterin biosynthetic process"/>
    <property type="evidence" value="ECO:0007669"/>
    <property type="project" value="UniProtKB-KW"/>
</dbReference>
<dbReference type="EMBL" id="UZAN01056678">
    <property type="protein sequence ID" value="VDP91359.1"/>
    <property type="molecule type" value="Genomic_DNA"/>
</dbReference>
<dbReference type="PRINTS" id="PR00081">
    <property type="entry name" value="GDHRDH"/>
</dbReference>
<dbReference type="CDD" id="cd05334">
    <property type="entry name" value="DHPR_SDR_c_like"/>
    <property type="match status" value="1"/>
</dbReference>
<evidence type="ECO:0000256" key="2">
    <source>
        <dbReference type="ARBA" id="ARBA00011738"/>
    </source>
</evidence>
<dbReference type="InterPro" id="IPR002347">
    <property type="entry name" value="SDR_fam"/>
</dbReference>
<dbReference type="AlphaFoldDB" id="A0A183B4F2"/>
<dbReference type="InterPro" id="IPR020904">
    <property type="entry name" value="Sc_DH/Rdtase_CS"/>
</dbReference>
<name>A0A183B4F2_9TREM</name>
<evidence type="ECO:0000313" key="15">
    <source>
        <dbReference type="WBParaSite" id="ECPE_0001412701-mRNA-1"/>
    </source>
</evidence>
<reference evidence="13 14" key="2">
    <citation type="submission" date="2018-11" db="EMBL/GenBank/DDBJ databases">
        <authorList>
            <consortium name="Pathogen Informatics"/>
        </authorList>
    </citation>
    <scope>NUCLEOTIDE SEQUENCE [LARGE SCALE GENOMIC DNA]</scope>
    <source>
        <strain evidence="13 14">Egypt</strain>
    </source>
</reference>
<dbReference type="GO" id="GO:0005737">
    <property type="term" value="C:cytoplasm"/>
    <property type="evidence" value="ECO:0007669"/>
    <property type="project" value="TreeGrafter"/>
</dbReference>
<evidence type="ECO:0000256" key="11">
    <source>
        <dbReference type="ARBA" id="ARBA00047429"/>
    </source>
</evidence>
<dbReference type="PANTHER" id="PTHR15104">
    <property type="entry name" value="DIHYDROPTERIDINE REDUCTASE"/>
    <property type="match status" value="1"/>
</dbReference>
<evidence type="ECO:0000256" key="9">
    <source>
        <dbReference type="ARBA" id="ARBA00041348"/>
    </source>
</evidence>
<evidence type="ECO:0000256" key="3">
    <source>
        <dbReference type="ARBA" id="ARBA00022857"/>
    </source>
</evidence>
<dbReference type="WBParaSite" id="ECPE_0001412701-mRNA-1">
    <property type="protein sequence ID" value="ECPE_0001412701-mRNA-1"/>
    <property type="gene ID" value="ECPE_0001412701"/>
</dbReference>
<dbReference type="SUPFAM" id="SSF51735">
    <property type="entry name" value="NAD(P)-binding Rossmann-fold domains"/>
    <property type="match status" value="1"/>
</dbReference>
<dbReference type="GO" id="GO:0070404">
    <property type="term" value="F:NADH binding"/>
    <property type="evidence" value="ECO:0007669"/>
    <property type="project" value="TreeGrafter"/>
</dbReference>
<dbReference type="FunFam" id="3.40.50.720:FF:000157">
    <property type="entry name" value="Quinoid dihydropteridine reductase"/>
    <property type="match status" value="1"/>
</dbReference>
<comment type="function">
    <text evidence="6">Catalyzes the conversion of quinonoid dihydrobiopterin into tetrahydrobiopterin.</text>
</comment>
<organism evidence="15">
    <name type="scientific">Echinostoma caproni</name>
    <dbReference type="NCBI Taxonomy" id="27848"/>
    <lineage>
        <taxon>Eukaryota</taxon>
        <taxon>Metazoa</taxon>
        <taxon>Spiralia</taxon>
        <taxon>Lophotrochozoa</taxon>
        <taxon>Platyhelminthes</taxon>
        <taxon>Trematoda</taxon>
        <taxon>Digenea</taxon>
        <taxon>Plagiorchiida</taxon>
        <taxon>Echinostomata</taxon>
        <taxon>Echinostomatoidea</taxon>
        <taxon>Echinostomatidae</taxon>
        <taxon>Echinostoma</taxon>
    </lineage>
</organism>
<dbReference type="Pfam" id="PF13561">
    <property type="entry name" value="adh_short_C2"/>
    <property type="match status" value="1"/>
</dbReference>
<protein>
    <recommendedName>
        <fullName evidence="8">Dihydropteridine reductase</fullName>
        <ecNumber evidence="7">1.5.1.34</ecNumber>
    </recommendedName>
    <alternativeName>
        <fullName evidence="10">HDHPR</fullName>
    </alternativeName>
    <alternativeName>
        <fullName evidence="9">Quinoid dihydropteridine reductase</fullName>
    </alternativeName>
</protein>
<dbReference type="Gene3D" id="3.40.50.720">
    <property type="entry name" value="NAD(P)-binding Rossmann-like Domain"/>
    <property type="match status" value="1"/>
</dbReference>
<dbReference type="GO" id="GO:0006559">
    <property type="term" value="P:L-phenylalanine catabolic process"/>
    <property type="evidence" value="ECO:0007669"/>
    <property type="project" value="TreeGrafter"/>
</dbReference>
<evidence type="ECO:0000256" key="10">
    <source>
        <dbReference type="ARBA" id="ARBA00042518"/>
    </source>
</evidence>
<dbReference type="GO" id="GO:0070402">
    <property type="term" value="F:NADPH binding"/>
    <property type="evidence" value="ECO:0007669"/>
    <property type="project" value="TreeGrafter"/>
</dbReference>
<dbReference type="EC" id="1.5.1.34" evidence="7"/>
<accession>A0A183B4F2</accession>
<evidence type="ECO:0000313" key="14">
    <source>
        <dbReference type="Proteomes" id="UP000272942"/>
    </source>
</evidence>
<keyword evidence="3" id="KW-0521">NADP</keyword>
<dbReference type="InterPro" id="IPR036291">
    <property type="entry name" value="NAD(P)-bd_dom_sf"/>
</dbReference>
<keyword evidence="5" id="KW-0783">Tetrahydrobiopterin biosynthesis</keyword>
<dbReference type="Proteomes" id="UP000272942">
    <property type="component" value="Unassembled WGS sequence"/>
</dbReference>
<evidence type="ECO:0000256" key="1">
    <source>
        <dbReference type="ARBA" id="ARBA00006484"/>
    </source>
</evidence>
<keyword evidence="14" id="KW-1185">Reference proteome</keyword>
<dbReference type="GO" id="GO:0004155">
    <property type="term" value="F:6,7-dihydropteridine reductase activity"/>
    <property type="evidence" value="ECO:0007669"/>
    <property type="project" value="UniProtKB-EC"/>
</dbReference>
<evidence type="ECO:0000256" key="5">
    <source>
        <dbReference type="ARBA" id="ARBA00023007"/>
    </source>
</evidence>
<comment type="catalytic activity">
    <reaction evidence="12">
        <text>5,6,7,8-tetrahydropteridine + NAD(+) = 6,7-dihydropteridine + NADH + H(+)</text>
        <dbReference type="Rhea" id="RHEA:17869"/>
        <dbReference type="ChEBI" id="CHEBI:15378"/>
        <dbReference type="ChEBI" id="CHEBI:28889"/>
        <dbReference type="ChEBI" id="CHEBI:30156"/>
        <dbReference type="ChEBI" id="CHEBI:57540"/>
        <dbReference type="ChEBI" id="CHEBI:57945"/>
        <dbReference type="EC" id="1.5.1.34"/>
    </reaction>
    <physiologicalReaction direction="right-to-left" evidence="12">
        <dbReference type="Rhea" id="RHEA:17871"/>
    </physiologicalReaction>
</comment>
<evidence type="ECO:0000256" key="4">
    <source>
        <dbReference type="ARBA" id="ARBA00023002"/>
    </source>
</evidence>
<dbReference type="PROSITE" id="PS00061">
    <property type="entry name" value="ADH_SHORT"/>
    <property type="match status" value="1"/>
</dbReference>
<evidence type="ECO:0000256" key="7">
    <source>
        <dbReference type="ARBA" id="ARBA00039153"/>
    </source>
</evidence>
<comment type="similarity">
    <text evidence="1">Belongs to the short-chain dehydrogenases/reductases (SDR) family.</text>
</comment>
<evidence type="ECO:0000256" key="12">
    <source>
        <dbReference type="ARBA" id="ARBA00047536"/>
    </source>
</evidence>
<dbReference type="PANTHER" id="PTHR15104:SF0">
    <property type="entry name" value="DIHYDROPTERIDINE REDUCTASE"/>
    <property type="match status" value="1"/>
</dbReference>
<reference evidence="15" key="1">
    <citation type="submission" date="2016-06" db="UniProtKB">
        <authorList>
            <consortium name="WormBaseParasite"/>
        </authorList>
    </citation>
    <scope>IDENTIFICATION</scope>
</reference>
<comment type="catalytic activity">
    <reaction evidence="11">
        <text>5,6,7,8-tetrahydropteridine + NADP(+) = 6,7-dihydropteridine + NADPH + H(+)</text>
        <dbReference type="Rhea" id="RHEA:17865"/>
        <dbReference type="ChEBI" id="CHEBI:15378"/>
        <dbReference type="ChEBI" id="CHEBI:28889"/>
        <dbReference type="ChEBI" id="CHEBI:30156"/>
        <dbReference type="ChEBI" id="CHEBI:57783"/>
        <dbReference type="ChEBI" id="CHEBI:58349"/>
        <dbReference type="EC" id="1.5.1.34"/>
    </reaction>
    <physiologicalReaction direction="right-to-left" evidence="11">
        <dbReference type="Rhea" id="RHEA:17867"/>
    </physiologicalReaction>
</comment>
<sequence>MALKRLLIYGSRGGLGSVCTGYFKSKNFVLDFKENPNADLSIVIPNSESPVNQHAVINKSLLENLAEHKLDAIICVAGGWAGGNASHNDFLKNMELTWKQSVWSSSIASSVATKYLATGGLLVLSGSESALNGTPNMLGYGMAKAAVHHLTKSLALKGSGLPTDCDVLAILPVILDTPMNRKCMPKADRSTWTPLEFVAQ</sequence>
<evidence type="ECO:0000256" key="6">
    <source>
        <dbReference type="ARBA" id="ARBA00037099"/>
    </source>
</evidence>
<evidence type="ECO:0000256" key="8">
    <source>
        <dbReference type="ARBA" id="ARBA00039520"/>
    </source>
</evidence>
<evidence type="ECO:0000313" key="13">
    <source>
        <dbReference type="EMBL" id="VDP91359.1"/>
    </source>
</evidence>